<feature type="signal peptide" evidence="1">
    <location>
        <begin position="1"/>
        <end position="18"/>
    </location>
</feature>
<dbReference type="OrthoDB" id="63199at2759"/>
<evidence type="ECO:0000313" key="2">
    <source>
        <dbReference type="EMBL" id="KAF0687073.1"/>
    </source>
</evidence>
<evidence type="ECO:0000313" key="3">
    <source>
        <dbReference type="EMBL" id="VFT97828.1"/>
    </source>
</evidence>
<proteinExistence type="predicted"/>
<dbReference type="Gene3D" id="3.60.60.10">
    <property type="entry name" value="Penicillin V Acylase, Chain A"/>
    <property type="match status" value="1"/>
</dbReference>
<reference evidence="3 4" key="1">
    <citation type="submission" date="2019-03" db="EMBL/GenBank/DDBJ databases">
        <authorList>
            <person name="Gaulin E."/>
            <person name="Dumas B."/>
        </authorList>
    </citation>
    <scope>NUCLEOTIDE SEQUENCE [LARGE SCALE GENOMIC DNA]</scope>
    <source>
        <strain evidence="3">CBS 568.67</strain>
    </source>
</reference>
<keyword evidence="1" id="KW-0732">Signal</keyword>
<dbReference type="AlphaFoldDB" id="A0A485LI22"/>
<dbReference type="EMBL" id="VJMH01006958">
    <property type="protein sequence ID" value="KAF0687073.1"/>
    <property type="molecule type" value="Genomic_DNA"/>
</dbReference>
<protein>
    <submittedName>
        <fullName evidence="3">Aste57867_21154 protein</fullName>
    </submittedName>
</protein>
<feature type="chain" id="PRO_5036116495" evidence="1">
    <location>
        <begin position="19"/>
        <end position="108"/>
    </location>
</feature>
<name>A0A485LI22_9STRA</name>
<evidence type="ECO:0000256" key="1">
    <source>
        <dbReference type="SAM" id="SignalP"/>
    </source>
</evidence>
<keyword evidence="4" id="KW-1185">Reference proteome</keyword>
<dbReference type="SUPFAM" id="SSF56235">
    <property type="entry name" value="N-terminal nucleophile aminohydrolases (Ntn hydrolases)"/>
    <property type="match status" value="1"/>
</dbReference>
<organism evidence="3 4">
    <name type="scientific">Aphanomyces stellatus</name>
    <dbReference type="NCBI Taxonomy" id="120398"/>
    <lineage>
        <taxon>Eukaryota</taxon>
        <taxon>Sar</taxon>
        <taxon>Stramenopiles</taxon>
        <taxon>Oomycota</taxon>
        <taxon>Saprolegniomycetes</taxon>
        <taxon>Saprolegniales</taxon>
        <taxon>Verrucalvaceae</taxon>
        <taxon>Aphanomyces</taxon>
    </lineage>
</organism>
<gene>
    <name evidence="3" type="primary">Aste57867_21154</name>
    <name evidence="2" type="ORF">As57867_021086</name>
    <name evidence="3" type="ORF">ASTE57867_21154</name>
</gene>
<accession>A0A485LI22</accession>
<evidence type="ECO:0000313" key="4">
    <source>
        <dbReference type="Proteomes" id="UP000332933"/>
    </source>
</evidence>
<sequence>MLILLFVLLASTIHGCSDFLLNTTSDQVVSARTMDDNVTLHTLVEIIPRDTLVQEPPVRGCPDCPNYAWRTKLGFVAFNSYGYNTADDGLNEKGRRPIFTSSARCTRH</sequence>
<dbReference type="InterPro" id="IPR029055">
    <property type="entry name" value="Ntn_hydrolases_N"/>
</dbReference>
<reference evidence="2" key="2">
    <citation type="submission" date="2019-06" db="EMBL/GenBank/DDBJ databases">
        <title>Genomics analysis of Aphanomyces spp. identifies a new class of oomycete effector associated with host adaptation.</title>
        <authorList>
            <person name="Gaulin E."/>
        </authorList>
    </citation>
    <scope>NUCLEOTIDE SEQUENCE</scope>
    <source>
        <strain evidence="2">CBS 578.67</strain>
    </source>
</reference>
<dbReference type="EMBL" id="CAADRA010006984">
    <property type="protein sequence ID" value="VFT97828.1"/>
    <property type="molecule type" value="Genomic_DNA"/>
</dbReference>
<dbReference type="PANTHER" id="PTHR35527">
    <property type="entry name" value="CHOLOYLGLYCINE HYDROLASE"/>
    <property type="match status" value="1"/>
</dbReference>
<dbReference type="PANTHER" id="PTHR35527:SF2">
    <property type="entry name" value="HYDROLASE"/>
    <property type="match status" value="1"/>
</dbReference>
<dbReference type="InterPro" id="IPR052193">
    <property type="entry name" value="Peptidase_C59"/>
</dbReference>
<dbReference type="Proteomes" id="UP000332933">
    <property type="component" value="Unassembled WGS sequence"/>
</dbReference>